<gene>
    <name evidence="2" type="ORF">EYF80_023206</name>
</gene>
<accession>A0A4Z2HLS8</accession>
<proteinExistence type="predicted"/>
<dbReference type="AlphaFoldDB" id="A0A4Z2HLS8"/>
<organism evidence="2 3">
    <name type="scientific">Liparis tanakae</name>
    <name type="common">Tanaka's snailfish</name>
    <dbReference type="NCBI Taxonomy" id="230148"/>
    <lineage>
        <taxon>Eukaryota</taxon>
        <taxon>Metazoa</taxon>
        <taxon>Chordata</taxon>
        <taxon>Craniata</taxon>
        <taxon>Vertebrata</taxon>
        <taxon>Euteleostomi</taxon>
        <taxon>Actinopterygii</taxon>
        <taxon>Neopterygii</taxon>
        <taxon>Teleostei</taxon>
        <taxon>Neoteleostei</taxon>
        <taxon>Acanthomorphata</taxon>
        <taxon>Eupercaria</taxon>
        <taxon>Perciformes</taxon>
        <taxon>Cottioidei</taxon>
        <taxon>Cottales</taxon>
        <taxon>Liparidae</taxon>
        <taxon>Liparis</taxon>
    </lineage>
</organism>
<name>A0A4Z2HLS8_9TELE</name>
<keyword evidence="1" id="KW-0175">Coiled coil</keyword>
<dbReference type="EMBL" id="SRLO01000217">
    <property type="protein sequence ID" value="TNN66520.1"/>
    <property type="molecule type" value="Genomic_DNA"/>
</dbReference>
<reference evidence="2 3" key="1">
    <citation type="submission" date="2019-03" db="EMBL/GenBank/DDBJ databases">
        <title>First draft genome of Liparis tanakae, snailfish: a comprehensive survey of snailfish specific genes.</title>
        <authorList>
            <person name="Kim W."/>
            <person name="Song I."/>
            <person name="Jeong J.-H."/>
            <person name="Kim D."/>
            <person name="Kim S."/>
            <person name="Ryu S."/>
            <person name="Song J.Y."/>
            <person name="Lee S.K."/>
        </authorList>
    </citation>
    <scope>NUCLEOTIDE SEQUENCE [LARGE SCALE GENOMIC DNA]</scope>
    <source>
        <tissue evidence="2">Muscle</tissue>
    </source>
</reference>
<feature type="coiled-coil region" evidence="1">
    <location>
        <begin position="10"/>
        <end position="37"/>
    </location>
</feature>
<evidence type="ECO:0000256" key="1">
    <source>
        <dbReference type="SAM" id="Coils"/>
    </source>
</evidence>
<dbReference type="OrthoDB" id="8939517at2759"/>
<protein>
    <submittedName>
        <fullName evidence="2">Uncharacterized protein</fullName>
    </submittedName>
</protein>
<keyword evidence="3" id="KW-1185">Reference proteome</keyword>
<comment type="caution">
    <text evidence="2">The sequence shown here is derived from an EMBL/GenBank/DDBJ whole genome shotgun (WGS) entry which is preliminary data.</text>
</comment>
<evidence type="ECO:0000313" key="2">
    <source>
        <dbReference type="EMBL" id="TNN66520.1"/>
    </source>
</evidence>
<dbReference type="Proteomes" id="UP000314294">
    <property type="component" value="Unassembled WGS sequence"/>
</dbReference>
<sequence>MRLFVCDRLTAAAQEILGAFEKKIENYETELARQRRLLNDVMSPELKLHPTELLKMGVHKEEEEVLLIQQQNQHLDTSTSLNLRRLKRNMRKCALVRKDIRLHSNGRPTPQSPLRLVREVSSLGVWTLTKLKAQQIKIINPAPQVKTCYLDLTRRVLQHQHKAPITSSNLM</sequence>
<evidence type="ECO:0000313" key="3">
    <source>
        <dbReference type="Proteomes" id="UP000314294"/>
    </source>
</evidence>